<reference evidence="1" key="1">
    <citation type="submission" date="2021-11" db="EMBL/GenBank/DDBJ databases">
        <title>Purpureocillium_takamizusanense_genome.</title>
        <authorList>
            <person name="Nguyen N.-H."/>
        </authorList>
    </citation>
    <scope>NUCLEOTIDE SEQUENCE</scope>
    <source>
        <strain evidence="1">PT3</strain>
    </source>
</reference>
<keyword evidence="2" id="KW-1185">Reference proteome</keyword>
<proteinExistence type="predicted"/>
<evidence type="ECO:0000313" key="2">
    <source>
        <dbReference type="Proteomes" id="UP000829364"/>
    </source>
</evidence>
<organism evidence="1 2">
    <name type="scientific">Purpureocillium takamizusanense</name>
    <dbReference type="NCBI Taxonomy" id="2060973"/>
    <lineage>
        <taxon>Eukaryota</taxon>
        <taxon>Fungi</taxon>
        <taxon>Dikarya</taxon>
        <taxon>Ascomycota</taxon>
        <taxon>Pezizomycotina</taxon>
        <taxon>Sordariomycetes</taxon>
        <taxon>Hypocreomycetidae</taxon>
        <taxon>Hypocreales</taxon>
        <taxon>Ophiocordycipitaceae</taxon>
        <taxon>Purpureocillium</taxon>
    </lineage>
</organism>
<dbReference type="AlphaFoldDB" id="A0A9Q8QRV3"/>
<dbReference type="EMBL" id="CP086365">
    <property type="protein sequence ID" value="UNI24518.1"/>
    <property type="molecule type" value="Genomic_DNA"/>
</dbReference>
<protein>
    <submittedName>
        <fullName evidence="1">Uncharacterized protein</fullName>
    </submittedName>
</protein>
<dbReference type="GeneID" id="72072200"/>
<gene>
    <name evidence="1" type="ORF">JDV02_010256</name>
</gene>
<sequence>MSDPALLEELAELAFHKGQIEKCENAGTGGNFTPAVFLEVVRYVDREHGDDIARHFHECIDHHDGSFDLTRVDHFAALAVAAARGYFTRDNRGEANEASYIV</sequence>
<dbReference type="KEGG" id="ptkz:JDV02_010256"/>
<evidence type="ECO:0000313" key="1">
    <source>
        <dbReference type="EMBL" id="UNI24518.1"/>
    </source>
</evidence>
<accession>A0A9Q8QRV3</accession>
<name>A0A9Q8QRV3_9HYPO</name>
<dbReference type="Proteomes" id="UP000829364">
    <property type="component" value="Chromosome 12"/>
</dbReference>
<dbReference type="RefSeq" id="XP_047847999.1">
    <property type="nucleotide sequence ID" value="XM_047991986.1"/>
</dbReference>